<dbReference type="PANTHER" id="PTHR24173:SF74">
    <property type="entry name" value="ANKYRIN REPEAT DOMAIN-CONTAINING PROTEIN 16"/>
    <property type="match status" value="1"/>
</dbReference>
<dbReference type="PROSITE" id="PS50297">
    <property type="entry name" value="ANK_REP_REGION"/>
    <property type="match status" value="1"/>
</dbReference>
<dbReference type="SUPFAM" id="SSF48403">
    <property type="entry name" value="Ankyrin repeat"/>
    <property type="match status" value="1"/>
</dbReference>
<dbReference type="Pfam" id="PF12796">
    <property type="entry name" value="Ank_2"/>
    <property type="match status" value="2"/>
</dbReference>
<sequence>DRPDILGRSPLHIACHKGRESIAKVLLDIGADVGRRTVFGSLPLHYAAASGSLAACKALLAVPGINANALDNWGSTALFWAVRNKKSEIVRFLLSLDMVDPNAYNKDIECMPPPLIEAICQGNELVVQYFLDAGADVNNKFGRTPLICAAMDDFTQGVKFLVGRKEVDVNSRDDHGRTALMFAAEWGCISVVEELLKCPDTHVSATDDLGQTALDLAHEKSNEAIVEAI</sequence>
<evidence type="ECO:0000313" key="4">
    <source>
        <dbReference type="EMBL" id="KAF2791338.1"/>
    </source>
</evidence>
<dbReference type="PRINTS" id="PR01415">
    <property type="entry name" value="ANKYRIN"/>
</dbReference>
<feature type="repeat" description="ANK" evidence="3">
    <location>
        <begin position="6"/>
        <end position="38"/>
    </location>
</feature>
<evidence type="ECO:0000256" key="1">
    <source>
        <dbReference type="ARBA" id="ARBA00022737"/>
    </source>
</evidence>
<dbReference type="PROSITE" id="PS50088">
    <property type="entry name" value="ANK_REPEAT"/>
    <property type="match status" value="2"/>
</dbReference>
<evidence type="ECO:0000313" key="5">
    <source>
        <dbReference type="Proteomes" id="UP000799757"/>
    </source>
</evidence>
<dbReference type="EMBL" id="MU002024">
    <property type="protein sequence ID" value="KAF2791338.1"/>
    <property type="molecule type" value="Genomic_DNA"/>
</dbReference>
<dbReference type="InterPro" id="IPR002110">
    <property type="entry name" value="Ankyrin_rpt"/>
</dbReference>
<reference evidence="4" key="1">
    <citation type="journal article" date="2020" name="Stud. Mycol.">
        <title>101 Dothideomycetes genomes: a test case for predicting lifestyles and emergence of pathogens.</title>
        <authorList>
            <person name="Haridas S."/>
            <person name="Albert R."/>
            <person name="Binder M."/>
            <person name="Bloem J."/>
            <person name="Labutti K."/>
            <person name="Salamov A."/>
            <person name="Andreopoulos B."/>
            <person name="Baker S."/>
            <person name="Barry K."/>
            <person name="Bills G."/>
            <person name="Bluhm B."/>
            <person name="Cannon C."/>
            <person name="Castanera R."/>
            <person name="Culley D."/>
            <person name="Daum C."/>
            <person name="Ezra D."/>
            <person name="Gonzalez J."/>
            <person name="Henrissat B."/>
            <person name="Kuo A."/>
            <person name="Liang C."/>
            <person name="Lipzen A."/>
            <person name="Lutzoni F."/>
            <person name="Magnuson J."/>
            <person name="Mondo S."/>
            <person name="Nolan M."/>
            <person name="Ohm R."/>
            <person name="Pangilinan J."/>
            <person name="Park H.-J."/>
            <person name="Ramirez L."/>
            <person name="Alfaro M."/>
            <person name="Sun H."/>
            <person name="Tritt A."/>
            <person name="Yoshinaga Y."/>
            <person name="Zwiers L.-H."/>
            <person name="Turgeon B."/>
            <person name="Goodwin S."/>
            <person name="Spatafora J."/>
            <person name="Crous P."/>
            <person name="Grigoriev I."/>
        </authorList>
    </citation>
    <scope>NUCLEOTIDE SEQUENCE</scope>
    <source>
        <strain evidence="4">CBS 109.77</strain>
    </source>
</reference>
<keyword evidence="2 3" id="KW-0040">ANK repeat</keyword>
<feature type="non-terminal residue" evidence="4">
    <location>
        <position position="1"/>
    </location>
</feature>
<keyword evidence="1" id="KW-0677">Repeat</keyword>
<proteinExistence type="predicted"/>
<gene>
    <name evidence="4" type="ORF">K505DRAFT_188416</name>
</gene>
<evidence type="ECO:0000256" key="2">
    <source>
        <dbReference type="ARBA" id="ARBA00023043"/>
    </source>
</evidence>
<evidence type="ECO:0000256" key="3">
    <source>
        <dbReference type="PROSITE-ProRule" id="PRU00023"/>
    </source>
</evidence>
<dbReference type="AlphaFoldDB" id="A0A6A6X527"/>
<keyword evidence="5" id="KW-1185">Reference proteome</keyword>
<name>A0A6A6X527_9PLEO</name>
<protein>
    <submittedName>
        <fullName evidence="4">Ankyrin</fullName>
    </submittedName>
</protein>
<dbReference type="Gene3D" id="1.25.40.20">
    <property type="entry name" value="Ankyrin repeat-containing domain"/>
    <property type="match status" value="2"/>
</dbReference>
<feature type="repeat" description="ANK" evidence="3">
    <location>
        <begin position="39"/>
        <end position="72"/>
    </location>
</feature>
<dbReference type="InterPro" id="IPR036770">
    <property type="entry name" value="Ankyrin_rpt-contain_sf"/>
</dbReference>
<feature type="non-terminal residue" evidence="4">
    <location>
        <position position="229"/>
    </location>
</feature>
<dbReference type="PANTHER" id="PTHR24173">
    <property type="entry name" value="ANKYRIN REPEAT CONTAINING"/>
    <property type="match status" value="1"/>
</dbReference>
<accession>A0A6A6X527</accession>
<dbReference type="Proteomes" id="UP000799757">
    <property type="component" value="Unassembled WGS sequence"/>
</dbReference>
<dbReference type="OrthoDB" id="341259at2759"/>
<organism evidence="4 5">
    <name type="scientific">Melanomma pulvis-pyrius CBS 109.77</name>
    <dbReference type="NCBI Taxonomy" id="1314802"/>
    <lineage>
        <taxon>Eukaryota</taxon>
        <taxon>Fungi</taxon>
        <taxon>Dikarya</taxon>
        <taxon>Ascomycota</taxon>
        <taxon>Pezizomycotina</taxon>
        <taxon>Dothideomycetes</taxon>
        <taxon>Pleosporomycetidae</taxon>
        <taxon>Pleosporales</taxon>
        <taxon>Melanommataceae</taxon>
        <taxon>Melanomma</taxon>
    </lineage>
</organism>
<dbReference type="SMART" id="SM00248">
    <property type="entry name" value="ANK"/>
    <property type="match status" value="6"/>
</dbReference>